<name>A0ABP6SSF6_9ACTN</name>
<dbReference type="Proteomes" id="UP001501676">
    <property type="component" value="Unassembled WGS sequence"/>
</dbReference>
<keyword evidence="2" id="KW-1185">Reference proteome</keyword>
<dbReference type="EMBL" id="BAAAYN010000007">
    <property type="protein sequence ID" value="GAA3384395.1"/>
    <property type="molecule type" value="Genomic_DNA"/>
</dbReference>
<evidence type="ECO:0000313" key="1">
    <source>
        <dbReference type="EMBL" id="GAA3384395.1"/>
    </source>
</evidence>
<gene>
    <name evidence="1" type="ORF">GCM10020369_13960</name>
</gene>
<protein>
    <submittedName>
        <fullName evidence="1">Uncharacterized protein</fullName>
    </submittedName>
</protein>
<evidence type="ECO:0000313" key="2">
    <source>
        <dbReference type="Proteomes" id="UP001501676"/>
    </source>
</evidence>
<comment type="caution">
    <text evidence="1">The sequence shown here is derived from an EMBL/GenBank/DDBJ whole genome shotgun (WGS) entry which is preliminary data.</text>
</comment>
<reference evidence="2" key="1">
    <citation type="journal article" date="2019" name="Int. J. Syst. Evol. Microbiol.">
        <title>The Global Catalogue of Microorganisms (GCM) 10K type strain sequencing project: providing services to taxonomists for standard genome sequencing and annotation.</title>
        <authorList>
            <consortium name="The Broad Institute Genomics Platform"/>
            <consortium name="The Broad Institute Genome Sequencing Center for Infectious Disease"/>
            <person name="Wu L."/>
            <person name="Ma J."/>
        </authorList>
    </citation>
    <scope>NUCLEOTIDE SEQUENCE [LARGE SCALE GENOMIC DNA]</scope>
    <source>
        <strain evidence="2">JCM 9458</strain>
    </source>
</reference>
<organism evidence="1 2">
    <name type="scientific">Cryptosporangium minutisporangium</name>
    <dbReference type="NCBI Taxonomy" id="113569"/>
    <lineage>
        <taxon>Bacteria</taxon>
        <taxon>Bacillati</taxon>
        <taxon>Actinomycetota</taxon>
        <taxon>Actinomycetes</taxon>
        <taxon>Cryptosporangiales</taxon>
        <taxon>Cryptosporangiaceae</taxon>
        <taxon>Cryptosporangium</taxon>
    </lineage>
</organism>
<accession>A0ABP6SSF6</accession>
<proteinExistence type="predicted"/>
<sequence length="221" mass="23171">MTAENIPPGLVALTSVRDVGSTGVTLRAISELEEIADQSELVAHCLRFLRRELAGYASLWHLERLLETGDPRIELPRFAARLERDAQAAVDTAYRLLAGRVGGFVTAPSSGTTRRVLARLGGAASGTDASRALTGLAGADAVGPTEVLNIVGTRDLAERLPTVVVTTPDRIVPPDVFDSLGSPLFERIPLSLFEAVVVADEVLTPAQAGARAAAMAAARPA</sequence>